<reference evidence="1" key="1">
    <citation type="submission" date="2020-01" db="EMBL/GenBank/DDBJ databases">
        <authorList>
            <person name="Mishra B."/>
        </authorList>
    </citation>
    <scope>NUCLEOTIDE SEQUENCE [LARGE SCALE GENOMIC DNA]</scope>
</reference>
<evidence type="ECO:0000313" key="1">
    <source>
        <dbReference type="EMBL" id="CAA7057150.1"/>
    </source>
</evidence>
<dbReference type="Proteomes" id="UP000467841">
    <property type="component" value="Unassembled WGS sequence"/>
</dbReference>
<evidence type="ECO:0000313" key="2">
    <source>
        <dbReference type="Proteomes" id="UP000467841"/>
    </source>
</evidence>
<proteinExistence type="predicted"/>
<name>A0A6D2LB17_9BRAS</name>
<accession>A0A6D2LB17</accession>
<keyword evidence="2" id="KW-1185">Reference proteome</keyword>
<protein>
    <submittedName>
        <fullName evidence="1">Uncharacterized protein</fullName>
    </submittedName>
</protein>
<comment type="caution">
    <text evidence="1">The sequence shown here is derived from an EMBL/GenBank/DDBJ whole genome shotgun (WGS) entry which is preliminary data.</text>
</comment>
<gene>
    <name evidence="1" type="ORF">MERR_LOCUS44386</name>
</gene>
<dbReference type="EMBL" id="CACVBM020001673">
    <property type="protein sequence ID" value="CAA7057150.1"/>
    <property type="molecule type" value="Genomic_DNA"/>
</dbReference>
<organism evidence="1 2">
    <name type="scientific">Microthlaspi erraticum</name>
    <dbReference type="NCBI Taxonomy" id="1685480"/>
    <lineage>
        <taxon>Eukaryota</taxon>
        <taxon>Viridiplantae</taxon>
        <taxon>Streptophyta</taxon>
        <taxon>Embryophyta</taxon>
        <taxon>Tracheophyta</taxon>
        <taxon>Spermatophyta</taxon>
        <taxon>Magnoliopsida</taxon>
        <taxon>eudicotyledons</taxon>
        <taxon>Gunneridae</taxon>
        <taxon>Pentapetalae</taxon>
        <taxon>rosids</taxon>
        <taxon>malvids</taxon>
        <taxon>Brassicales</taxon>
        <taxon>Brassicaceae</taxon>
        <taxon>Coluteocarpeae</taxon>
        <taxon>Microthlaspi</taxon>
    </lineage>
</organism>
<sequence length="75" mass="8418">MSSKMFDIKSTHHPGNLLPNSLTEVLAHWGYQHNPFPGEDAVLLQRLAALALQKQGLMDEQLVYLREMADTINTA</sequence>
<dbReference type="AlphaFoldDB" id="A0A6D2LB17"/>